<feature type="region of interest" description="Disordered" evidence="3">
    <location>
        <begin position="162"/>
        <end position="184"/>
    </location>
</feature>
<dbReference type="InterPro" id="IPR051745">
    <property type="entry name" value="Intracell_Transport_Effector"/>
</dbReference>
<evidence type="ECO:0000313" key="6">
    <source>
        <dbReference type="Proteomes" id="UP001634394"/>
    </source>
</evidence>
<accession>A0ABD3X7F2</accession>
<evidence type="ECO:0000256" key="1">
    <source>
        <dbReference type="ARBA" id="ARBA00004556"/>
    </source>
</evidence>
<dbReference type="Proteomes" id="UP001634394">
    <property type="component" value="Unassembled WGS sequence"/>
</dbReference>
<dbReference type="GO" id="GO:0048471">
    <property type="term" value="C:perinuclear region of cytoplasm"/>
    <property type="evidence" value="ECO:0007669"/>
    <property type="project" value="UniProtKB-SubCell"/>
</dbReference>
<name>A0ABD3X7F2_SINWO</name>
<dbReference type="PANTHER" id="PTHR14555">
    <property type="entry name" value="MYELIN-ASSOCIATED OLIGODENDROCYTIC BASIC PROTEIN MOBP -RELATED"/>
    <property type="match status" value="1"/>
</dbReference>
<organism evidence="5 6">
    <name type="scientific">Sinanodonta woodiana</name>
    <name type="common">Chinese pond mussel</name>
    <name type="synonym">Anodonta woodiana</name>
    <dbReference type="NCBI Taxonomy" id="1069815"/>
    <lineage>
        <taxon>Eukaryota</taxon>
        <taxon>Metazoa</taxon>
        <taxon>Spiralia</taxon>
        <taxon>Lophotrochozoa</taxon>
        <taxon>Mollusca</taxon>
        <taxon>Bivalvia</taxon>
        <taxon>Autobranchia</taxon>
        <taxon>Heteroconchia</taxon>
        <taxon>Palaeoheterodonta</taxon>
        <taxon>Unionida</taxon>
        <taxon>Unionoidea</taxon>
        <taxon>Unionidae</taxon>
        <taxon>Unioninae</taxon>
        <taxon>Sinanodonta</taxon>
    </lineage>
</organism>
<dbReference type="InterPro" id="IPR013083">
    <property type="entry name" value="Znf_RING/FYVE/PHD"/>
</dbReference>
<dbReference type="InterPro" id="IPR011011">
    <property type="entry name" value="Znf_FYVE_PHD"/>
</dbReference>
<evidence type="ECO:0000259" key="4">
    <source>
        <dbReference type="PROSITE" id="PS50916"/>
    </source>
</evidence>
<feature type="compositionally biased region" description="Polar residues" evidence="3">
    <location>
        <begin position="169"/>
        <end position="178"/>
    </location>
</feature>
<dbReference type="AlphaFoldDB" id="A0ABD3X7F2"/>
<feature type="domain" description="RabBD" evidence="4">
    <location>
        <begin position="4"/>
        <end position="121"/>
    </location>
</feature>
<dbReference type="PROSITE" id="PS50916">
    <property type="entry name" value="RABBD"/>
    <property type="match status" value="1"/>
</dbReference>
<gene>
    <name evidence="5" type="ORF">ACJMK2_028042</name>
</gene>
<dbReference type="EMBL" id="JBJQND010000003">
    <property type="protein sequence ID" value="KAL3881626.1"/>
    <property type="molecule type" value="Genomic_DNA"/>
</dbReference>
<keyword evidence="2" id="KW-0963">Cytoplasm</keyword>
<dbReference type="InterPro" id="IPR041282">
    <property type="entry name" value="FYVE_2"/>
</dbReference>
<proteinExistence type="predicted"/>
<dbReference type="CDD" id="cd15747">
    <property type="entry name" value="FYVE_Slp3_4_5"/>
    <property type="match status" value="1"/>
</dbReference>
<dbReference type="SUPFAM" id="SSF57903">
    <property type="entry name" value="FYVE/PHD zinc finger"/>
    <property type="match status" value="1"/>
</dbReference>
<reference evidence="5 6" key="1">
    <citation type="submission" date="2024-11" db="EMBL/GenBank/DDBJ databases">
        <title>Chromosome-level genome assembly of the freshwater bivalve Anodonta woodiana.</title>
        <authorList>
            <person name="Chen X."/>
        </authorList>
    </citation>
    <scope>NUCLEOTIDE SEQUENCE [LARGE SCALE GENOMIC DNA]</scope>
    <source>
        <strain evidence="5">MN2024</strain>
        <tissue evidence="5">Gills</tissue>
    </source>
</reference>
<dbReference type="InterPro" id="IPR010911">
    <property type="entry name" value="Rab_BD"/>
</dbReference>
<dbReference type="Gene3D" id="3.30.40.10">
    <property type="entry name" value="Zinc/RING finger domain, C3HC4 (zinc finger)"/>
    <property type="match status" value="1"/>
</dbReference>
<sequence length="184" mass="20860">MEGLLEIDSLSEEDRDIILKVLKRDDEVRKTQELKANQLKVEIQSLRMQSVLRPGDNLSKICARCHGELGVIFNRGDICPKCRFRVCNRCKETMFKGSWLCNLCFKQRQLKLLTGEWAAGPSSGLKQWASGTDLVKASIIYKDHSPLVRKQDVMSVKNRDQVLQKKQGVESSSNNSGPSKLMVH</sequence>
<protein>
    <recommendedName>
        <fullName evidence="4">RabBD domain-containing protein</fullName>
    </recommendedName>
</protein>
<evidence type="ECO:0000256" key="3">
    <source>
        <dbReference type="SAM" id="MobiDB-lite"/>
    </source>
</evidence>
<dbReference type="PANTHER" id="PTHR14555:SF6">
    <property type="entry name" value="RAB EFFECTOR MYRIP"/>
    <property type="match status" value="1"/>
</dbReference>
<evidence type="ECO:0000313" key="5">
    <source>
        <dbReference type="EMBL" id="KAL3881626.1"/>
    </source>
</evidence>
<comment type="caution">
    <text evidence="5">The sequence shown here is derived from an EMBL/GenBank/DDBJ whole genome shotgun (WGS) entry which is preliminary data.</text>
</comment>
<comment type="subcellular location">
    <subcellularLocation>
        <location evidence="1">Cytoplasm</location>
        <location evidence="1">Perinuclear region</location>
    </subcellularLocation>
</comment>
<dbReference type="Pfam" id="PF02318">
    <property type="entry name" value="FYVE_2"/>
    <property type="match status" value="1"/>
</dbReference>
<keyword evidence="6" id="KW-1185">Reference proteome</keyword>
<evidence type="ECO:0000256" key="2">
    <source>
        <dbReference type="ARBA" id="ARBA00022490"/>
    </source>
</evidence>